<evidence type="ECO:0000259" key="8">
    <source>
        <dbReference type="Pfam" id="PF05154"/>
    </source>
</evidence>
<dbReference type="AlphaFoldDB" id="A0A8J3A287"/>
<feature type="transmembrane region" description="Helical" evidence="7">
    <location>
        <begin position="63"/>
        <end position="83"/>
    </location>
</feature>
<dbReference type="GO" id="GO:0016020">
    <property type="term" value="C:membrane"/>
    <property type="evidence" value="ECO:0007669"/>
    <property type="project" value="UniProtKB-SubCell"/>
</dbReference>
<protein>
    <submittedName>
        <fullName evidence="10">TM2 domain-containing protein</fullName>
    </submittedName>
</protein>
<comment type="subcellular location">
    <subcellularLocation>
        <location evidence="1">Membrane</location>
        <topology evidence="1">Multi-pass membrane protein</topology>
    </subcellularLocation>
</comment>
<keyword evidence="3" id="KW-0732">Signal</keyword>
<dbReference type="Pfam" id="PF05154">
    <property type="entry name" value="TM2"/>
    <property type="match status" value="1"/>
</dbReference>
<evidence type="ECO:0000256" key="7">
    <source>
        <dbReference type="SAM" id="Phobius"/>
    </source>
</evidence>
<sequence length="118" mass="13792">MNFDDYYREYFSLRDGMTDEGKVHFDARYSADIRVPMHMFVFSIWLGWLGVDRFLLGHWGRGLGKLFTFGGLMIWAIIDWFLIGGDTRKRNMQMARNIVTDMRALETPEQLDGGQGDE</sequence>
<dbReference type="InterPro" id="IPR050932">
    <property type="entry name" value="TM2D1-3-like"/>
</dbReference>
<reference evidence="9" key="3">
    <citation type="submission" date="2020-09" db="EMBL/GenBank/DDBJ databases">
        <authorList>
            <person name="Sun Q."/>
            <person name="Zhou Y."/>
        </authorList>
    </citation>
    <scope>NUCLEOTIDE SEQUENCE</scope>
    <source>
        <strain evidence="9">CGMCC 1.14984</strain>
    </source>
</reference>
<dbReference type="EMBL" id="VCJR02000002">
    <property type="protein sequence ID" value="NHK28145.1"/>
    <property type="molecule type" value="Genomic_DNA"/>
</dbReference>
<dbReference type="Proteomes" id="UP000818603">
    <property type="component" value="Unassembled WGS sequence"/>
</dbReference>
<accession>A0A8J3A287</accession>
<dbReference type="PANTHER" id="PTHR21016:SF7">
    <property type="entry name" value="TM2 DOMAIN-CONTAINING PROTEIN 3"/>
    <property type="match status" value="1"/>
</dbReference>
<evidence type="ECO:0000256" key="6">
    <source>
        <dbReference type="ARBA" id="ARBA00023180"/>
    </source>
</evidence>
<comment type="caution">
    <text evidence="9">The sequence shown here is derived from an EMBL/GenBank/DDBJ whole genome shotgun (WGS) entry which is preliminary data.</text>
</comment>
<feature type="transmembrane region" description="Helical" evidence="7">
    <location>
        <begin position="35"/>
        <end position="51"/>
    </location>
</feature>
<dbReference type="PANTHER" id="PTHR21016">
    <property type="entry name" value="BETA-AMYLOID BINDING PROTEIN-RELATED"/>
    <property type="match status" value="1"/>
</dbReference>
<evidence type="ECO:0000313" key="9">
    <source>
        <dbReference type="EMBL" id="GGH97598.1"/>
    </source>
</evidence>
<keyword evidence="12" id="KW-1185">Reference proteome</keyword>
<evidence type="ECO:0000256" key="5">
    <source>
        <dbReference type="ARBA" id="ARBA00023136"/>
    </source>
</evidence>
<dbReference type="InterPro" id="IPR007829">
    <property type="entry name" value="TM2"/>
</dbReference>
<evidence type="ECO:0000256" key="3">
    <source>
        <dbReference type="ARBA" id="ARBA00022729"/>
    </source>
</evidence>
<keyword evidence="4 7" id="KW-1133">Transmembrane helix</keyword>
<keyword evidence="6" id="KW-0325">Glycoprotein</keyword>
<evidence type="ECO:0000256" key="4">
    <source>
        <dbReference type="ARBA" id="ARBA00022989"/>
    </source>
</evidence>
<reference evidence="10 12" key="2">
    <citation type="submission" date="2020-02" db="EMBL/GenBank/DDBJ databases">
        <title>Genome sequence of Parvularcula flava strain NH6-79.</title>
        <authorList>
            <person name="Abdul Karim M.H."/>
            <person name="Lam M.Q."/>
            <person name="Chen S.J."/>
            <person name="Yahya A."/>
            <person name="Shahir S."/>
            <person name="Shamsir M.S."/>
            <person name="Chong C.S."/>
        </authorList>
    </citation>
    <scope>NUCLEOTIDE SEQUENCE [LARGE SCALE GENOMIC DNA]</scope>
    <source>
        <strain evidence="10 12">NH6-79</strain>
    </source>
</reference>
<evidence type="ECO:0000256" key="1">
    <source>
        <dbReference type="ARBA" id="ARBA00004141"/>
    </source>
</evidence>
<gene>
    <name evidence="10" type="ORF">FF098_009545</name>
    <name evidence="9" type="ORF">GCM10011355_19210</name>
</gene>
<reference evidence="9" key="1">
    <citation type="journal article" date="2014" name="Int. J. Syst. Evol. Microbiol.">
        <title>Complete genome sequence of Corynebacterium casei LMG S-19264T (=DSM 44701T), isolated from a smear-ripened cheese.</title>
        <authorList>
            <consortium name="US DOE Joint Genome Institute (JGI-PGF)"/>
            <person name="Walter F."/>
            <person name="Albersmeier A."/>
            <person name="Kalinowski J."/>
            <person name="Ruckert C."/>
        </authorList>
    </citation>
    <scope>NUCLEOTIDE SEQUENCE</scope>
    <source>
        <strain evidence="9">CGMCC 1.14984</strain>
    </source>
</reference>
<evidence type="ECO:0000313" key="10">
    <source>
        <dbReference type="EMBL" id="NHK28145.1"/>
    </source>
</evidence>
<organism evidence="9 11">
    <name type="scientific">Aquisalinus luteolus</name>
    <dbReference type="NCBI Taxonomy" id="1566827"/>
    <lineage>
        <taxon>Bacteria</taxon>
        <taxon>Pseudomonadati</taxon>
        <taxon>Pseudomonadota</taxon>
        <taxon>Alphaproteobacteria</taxon>
        <taxon>Parvularculales</taxon>
        <taxon>Parvularculaceae</taxon>
        <taxon>Aquisalinus</taxon>
    </lineage>
</organism>
<evidence type="ECO:0000256" key="2">
    <source>
        <dbReference type="ARBA" id="ARBA00022692"/>
    </source>
</evidence>
<name>A0A8J3A287_9PROT</name>
<dbReference type="EMBL" id="BMGZ01000002">
    <property type="protein sequence ID" value="GGH97598.1"/>
    <property type="molecule type" value="Genomic_DNA"/>
</dbReference>
<proteinExistence type="predicted"/>
<keyword evidence="2 7" id="KW-0812">Transmembrane</keyword>
<evidence type="ECO:0000313" key="12">
    <source>
        <dbReference type="Proteomes" id="UP000818603"/>
    </source>
</evidence>
<keyword evidence="5 7" id="KW-0472">Membrane</keyword>
<dbReference type="RefSeq" id="WP_155139909.1">
    <property type="nucleotide sequence ID" value="NZ_BMGZ01000002.1"/>
</dbReference>
<feature type="domain" description="TM2" evidence="8">
    <location>
        <begin position="39"/>
        <end position="81"/>
    </location>
</feature>
<evidence type="ECO:0000313" key="11">
    <source>
        <dbReference type="Proteomes" id="UP000621856"/>
    </source>
</evidence>
<dbReference type="Proteomes" id="UP000621856">
    <property type="component" value="Unassembled WGS sequence"/>
</dbReference>